<dbReference type="InterPro" id="IPR025833">
    <property type="entry name" value="GDYXXLXY"/>
</dbReference>
<evidence type="ECO:0000313" key="2">
    <source>
        <dbReference type="EMBL" id="MEK8131443.1"/>
    </source>
</evidence>
<organism evidence="2 3">
    <name type="scientific">Paenibacillus filicis</name>
    <dbReference type="NCBI Taxonomy" id="669464"/>
    <lineage>
        <taxon>Bacteria</taxon>
        <taxon>Bacillati</taxon>
        <taxon>Bacillota</taxon>
        <taxon>Bacilli</taxon>
        <taxon>Bacillales</taxon>
        <taxon>Paenibacillaceae</taxon>
        <taxon>Paenibacillus</taxon>
    </lineage>
</organism>
<dbReference type="Pfam" id="PF14345">
    <property type="entry name" value="GDYXXLXY"/>
    <property type="match status" value="1"/>
</dbReference>
<dbReference type="EMBL" id="JBBPCC010000021">
    <property type="protein sequence ID" value="MEK8131443.1"/>
    <property type="molecule type" value="Genomic_DNA"/>
</dbReference>
<keyword evidence="3" id="KW-1185">Reference proteome</keyword>
<protein>
    <submittedName>
        <fullName evidence="2">GDYXXLXY domain-containing protein</fullName>
    </submittedName>
</protein>
<evidence type="ECO:0000313" key="3">
    <source>
        <dbReference type="Proteomes" id="UP001469365"/>
    </source>
</evidence>
<dbReference type="Proteomes" id="UP001469365">
    <property type="component" value="Unassembled WGS sequence"/>
</dbReference>
<name>A0ABU9DUM4_9BACL</name>
<proteinExistence type="predicted"/>
<comment type="caution">
    <text evidence="2">The sequence shown here is derived from an EMBL/GenBank/DDBJ whole genome shotgun (WGS) entry which is preliminary data.</text>
</comment>
<evidence type="ECO:0000256" key="1">
    <source>
        <dbReference type="SAM" id="Phobius"/>
    </source>
</evidence>
<accession>A0ABU9DUM4</accession>
<feature type="transmembrane region" description="Helical" evidence="1">
    <location>
        <begin position="20"/>
        <end position="46"/>
    </location>
</feature>
<sequence length="188" mass="20869">MNKRAIPNMEVELAPRRRGVLAAMLVGLQVLVLIGIAISFYAVSWFGKDVQVRTVPVDPRDLLYGDYVNLSYEFSRLPASSWKGAGSGVKQGQVLYVVVRPESDGAFVATSAYDRKPDLSGGEVILKGRAAYSWKPQNNGDLRINYGIEKYYVPENTGKELEEQASRLLVHLKVAPWGQAKIEGLKER</sequence>
<keyword evidence="1" id="KW-1133">Transmembrane helix</keyword>
<reference evidence="2 3" key="1">
    <citation type="submission" date="2024-04" db="EMBL/GenBank/DDBJ databases">
        <title>draft genome sequnece of Paenibacillus filicis.</title>
        <authorList>
            <person name="Kim D.-U."/>
        </authorList>
    </citation>
    <scope>NUCLEOTIDE SEQUENCE [LARGE SCALE GENOMIC DNA]</scope>
    <source>
        <strain evidence="2 3">KACC14197</strain>
    </source>
</reference>
<dbReference type="RefSeq" id="WP_341418579.1">
    <property type="nucleotide sequence ID" value="NZ_JBBPCC010000021.1"/>
</dbReference>
<keyword evidence="1" id="KW-0812">Transmembrane</keyword>
<gene>
    <name evidence="2" type="ORF">WMW72_26390</name>
</gene>
<keyword evidence="1" id="KW-0472">Membrane</keyword>